<evidence type="ECO:0000313" key="2">
    <source>
        <dbReference type="Proteomes" id="UP000541558"/>
    </source>
</evidence>
<organism evidence="1 2">
    <name type="scientific">Ephemerocybe angulata</name>
    <dbReference type="NCBI Taxonomy" id="980116"/>
    <lineage>
        <taxon>Eukaryota</taxon>
        <taxon>Fungi</taxon>
        <taxon>Dikarya</taxon>
        <taxon>Basidiomycota</taxon>
        <taxon>Agaricomycotina</taxon>
        <taxon>Agaricomycetes</taxon>
        <taxon>Agaricomycetidae</taxon>
        <taxon>Agaricales</taxon>
        <taxon>Agaricineae</taxon>
        <taxon>Psathyrellaceae</taxon>
        <taxon>Ephemerocybe</taxon>
    </lineage>
</organism>
<dbReference type="InterPro" id="IPR000504">
    <property type="entry name" value="RRM_dom"/>
</dbReference>
<dbReference type="Gene3D" id="3.30.70.330">
    <property type="match status" value="1"/>
</dbReference>
<dbReference type="GO" id="GO:0005730">
    <property type="term" value="C:nucleolus"/>
    <property type="evidence" value="ECO:0007669"/>
    <property type="project" value="TreeGrafter"/>
</dbReference>
<dbReference type="SMART" id="SM00360">
    <property type="entry name" value="RRM"/>
    <property type="match status" value="1"/>
</dbReference>
<dbReference type="InterPro" id="IPR012677">
    <property type="entry name" value="Nucleotide-bd_a/b_plait_sf"/>
</dbReference>
<comment type="caution">
    <text evidence="1">The sequence shown here is derived from an EMBL/GenBank/DDBJ whole genome shotgun (WGS) entry which is preliminary data.</text>
</comment>
<gene>
    <name evidence="1" type="ORF">D9611_001693</name>
</gene>
<protein>
    <submittedName>
        <fullName evidence="1">Uncharacterized protein</fullName>
    </submittedName>
</protein>
<dbReference type="Pfam" id="PF00076">
    <property type="entry name" value="RRM_1"/>
    <property type="match status" value="1"/>
</dbReference>
<proteinExistence type="predicted"/>
<reference evidence="1 2" key="1">
    <citation type="journal article" date="2020" name="ISME J.">
        <title>Uncovering the hidden diversity of litter-decomposition mechanisms in mushroom-forming fungi.</title>
        <authorList>
            <person name="Floudas D."/>
            <person name="Bentzer J."/>
            <person name="Ahren D."/>
            <person name="Johansson T."/>
            <person name="Persson P."/>
            <person name="Tunlid A."/>
        </authorList>
    </citation>
    <scope>NUCLEOTIDE SEQUENCE [LARGE SCALE GENOMIC DNA]</scope>
    <source>
        <strain evidence="1 2">CBS 175.51</strain>
    </source>
</reference>
<sequence length="457" mass="49061">MPPKKGKKIALSEFLGDGGLGSWADEVDALPNAPAPKLEGDYGRDDRFSSRRDDSRPTFSREDIPLPTQPPYTAFIGNLAFDLTESDIESHFSEFKTNSIKIIKDRDDKPKGFGYVEFETLDGLKDALSKTGANLSGRTIRVSVAEPPKERGGFSSGGGGYEDDGKFDNPWRRDGPLPDLGRDSTRRRFDGPPTERAERVPDKTEGISDWRSSRPRAPPPAPDADTGGFKRRGPSFPVSDTQADKEDNWTMGSRFKAAGGEETGSRFGGQRARPDGPPKEPSVAEGESDWRSATRSKGLARTSGPGSPTDSVPSTPQMGRRKLELKPRSGNASVAQTPLSSPKMGSAQPTSSKPNPFGAAKPVDVTQREKQVEEKLEKEKERFPVSRTNSRPATERPAAGRTSSPLPDSKAAPASPKPASANLAPTVRPTLSFASAAAAKKAAESQEGASKDAKSQE</sequence>
<dbReference type="EMBL" id="JAACJK010000001">
    <property type="protein sequence ID" value="KAF5342499.1"/>
    <property type="molecule type" value="Genomic_DNA"/>
</dbReference>
<accession>A0A8H5CIR5</accession>
<dbReference type="SUPFAM" id="SSF54928">
    <property type="entry name" value="RNA-binding domain, RBD"/>
    <property type="match status" value="1"/>
</dbReference>
<dbReference type="PANTHER" id="PTHR23236:SF11">
    <property type="entry name" value="EUKARYOTIC TRANSLATION INITIATION FACTOR 4H"/>
    <property type="match status" value="1"/>
</dbReference>
<evidence type="ECO:0000313" key="1">
    <source>
        <dbReference type="EMBL" id="KAF5342499.1"/>
    </source>
</evidence>
<keyword evidence="2" id="KW-1185">Reference proteome</keyword>
<name>A0A8H5CIR5_9AGAR</name>
<dbReference type="OrthoDB" id="48651at2759"/>
<dbReference type="GO" id="GO:0003723">
    <property type="term" value="F:RNA binding"/>
    <property type="evidence" value="ECO:0007669"/>
    <property type="project" value="UniProtKB-UniRule"/>
</dbReference>
<dbReference type="PROSITE" id="PS50102">
    <property type="entry name" value="RRM"/>
    <property type="match status" value="1"/>
</dbReference>
<dbReference type="PANTHER" id="PTHR23236">
    <property type="entry name" value="EUKARYOTIC TRANSLATION INITIATION FACTOR 4B/4H"/>
    <property type="match status" value="1"/>
</dbReference>
<dbReference type="Proteomes" id="UP000541558">
    <property type="component" value="Unassembled WGS sequence"/>
</dbReference>
<dbReference type="InterPro" id="IPR035979">
    <property type="entry name" value="RBD_domain_sf"/>
</dbReference>